<evidence type="ECO:0000256" key="1">
    <source>
        <dbReference type="ARBA" id="ARBA00011891"/>
    </source>
</evidence>
<dbReference type="PANTHER" id="PTHR28583">
    <property type="entry name" value="ACID AMIDASE"/>
    <property type="match status" value="1"/>
</dbReference>
<feature type="compositionally biased region" description="Polar residues" evidence="2">
    <location>
        <begin position="1"/>
        <end position="15"/>
    </location>
</feature>
<evidence type="ECO:0000259" key="3">
    <source>
        <dbReference type="Pfam" id="PF15508"/>
    </source>
</evidence>
<evidence type="ECO:0000313" key="4">
    <source>
        <dbReference type="EMBL" id="CAI4217352.1"/>
    </source>
</evidence>
<dbReference type="OrthoDB" id="5273684at2759"/>
<dbReference type="AlphaFoldDB" id="A0A9P1H7B9"/>
<accession>A0A9P1H7B9</accession>
<dbReference type="InterPro" id="IPR029130">
    <property type="entry name" value="Acid_ceramidase_N"/>
</dbReference>
<feature type="region of interest" description="Disordered" evidence="2">
    <location>
        <begin position="334"/>
        <end position="357"/>
    </location>
</feature>
<feature type="region of interest" description="Disordered" evidence="2">
    <location>
        <begin position="242"/>
        <end position="265"/>
    </location>
</feature>
<reference evidence="4" key="1">
    <citation type="submission" date="2022-11" db="EMBL/GenBank/DDBJ databases">
        <authorList>
            <person name="Scott C."/>
            <person name="Bruce N."/>
        </authorList>
    </citation>
    <scope>NUCLEOTIDE SEQUENCE</scope>
</reference>
<evidence type="ECO:0000256" key="2">
    <source>
        <dbReference type="SAM" id="MobiDB-lite"/>
    </source>
</evidence>
<dbReference type="EC" id="3.5.1.23" evidence="1"/>
<dbReference type="Proteomes" id="UP000838763">
    <property type="component" value="Unassembled WGS sequence"/>
</dbReference>
<dbReference type="PANTHER" id="PTHR28583:SF1">
    <property type="entry name" value="ACID CERAMIDASE"/>
    <property type="match status" value="1"/>
</dbReference>
<evidence type="ECO:0000313" key="5">
    <source>
        <dbReference type="Proteomes" id="UP000838763"/>
    </source>
</evidence>
<name>A0A9P1H7B9_9PEZI</name>
<protein>
    <recommendedName>
        <fullName evidence="1">ceramidase</fullName>
        <ecNumber evidence="1">3.5.1.23</ecNumber>
    </recommendedName>
</protein>
<dbReference type="Pfam" id="PF15508">
    <property type="entry name" value="NAAA-beta"/>
    <property type="match status" value="1"/>
</dbReference>
<dbReference type="GO" id="GO:0017040">
    <property type="term" value="F:N-acylsphingosine amidohydrolase activity"/>
    <property type="evidence" value="ECO:0007669"/>
    <property type="project" value="UniProtKB-EC"/>
</dbReference>
<proteinExistence type="predicted"/>
<organism evidence="4 5">
    <name type="scientific">Parascedosporium putredinis</name>
    <dbReference type="NCBI Taxonomy" id="1442378"/>
    <lineage>
        <taxon>Eukaryota</taxon>
        <taxon>Fungi</taxon>
        <taxon>Dikarya</taxon>
        <taxon>Ascomycota</taxon>
        <taxon>Pezizomycotina</taxon>
        <taxon>Sordariomycetes</taxon>
        <taxon>Hypocreomycetidae</taxon>
        <taxon>Microascales</taxon>
        <taxon>Microascaceae</taxon>
        <taxon>Parascedosporium</taxon>
    </lineage>
</organism>
<gene>
    <name evidence="4" type="ORF">PPNO1_LOCUS6965</name>
</gene>
<dbReference type="EMBL" id="CALLCH030000016">
    <property type="protein sequence ID" value="CAI4217352.1"/>
    <property type="molecule type" value="Genomic_DNA"/>
</dbReference>
<feature type="region of interest" description="Disordered" evidence="2">
    <location>
        <begin position="116"/>
        <end position="137"/>
    </location>
</feature>
<keyword evidence="5" id="KW-1185">Reference proteome</keyword>
<feature type="domain" description="Acid ceramidase N-terminal" evidence="3">
    <location>
        <begin position="23"/>
        <end position="48"/>
    </location>
</feature>
<sequence>MSSSPVPAAAVTTSPKPREPGHPIPRFTVDLSQPPHTRYAHIAPHFRASRGPRLGSLLRSLARLLLRRVYCPRETAELRGISAASGVPLHLLVAFNVLLDVLLGCTSGGMRVASGLPHIHNNPTNDSNGNDDDDDDDDSRIVHLRTLDWGMDPIRALTVELDFVRHPGGPVVASTVTYFGYVGVLTGVRKGLSLSLNFRPRHDVSTPWKRLAFRWHQAMVVLGFRRSISSVLRRLLFDDDDDDDGDDDDKESEGSPPGLSESKVADADHLSGTLHTSPTFLAAYNHDRADEDHPDRLTDIAHHLADAKPSCAMADLVTYSLERKARLDALWTASANPGSASRSQRSRPRGRDMPPRAATGTVTLADVLRLIKDPEIRNDETHYAAVMDPATGEILWSRAYDVDDFP</sequence>
<feature type="region of interest" description="Disordered" evidence="2">
    <location>
        <begin position="1"/>
        <end position="25"/>
    </location>
</feature>
<feature type="compositionally biased region" description="Polar residues" evidence="2">
    <location>
        <begin position="334"/>
        <end position="343"/>
    </location>
</feature>
<comment type="caution">
    <text evidence="4">The sequence shown here is derived from an EMBL/GenBank/DDBJ whole genome shotgun (WGS) entry which is preliminary data.</text>
</comment>
<feature type="compositionally biased region" description="Acidic residues" evidence="2">
    <location>
        <begin position="242"/>
        <end position="251"/>
    </location>
</feature>